<dbReference type="InterPro" id="IPR052902">
    <property type="entry name" value="ABC-2_transporter"/>
</dbReference>
<keyword evidence="4 5" id="KW-0472">Membrane</keyword>
<dbReference type="AlphaFoldDB" id="A0A2N9LSX2"/>
<gene>
    <name evidence="7" type="ORF">SBA5_540062</name>
</gene>
<evidence type="ECO:0000313" key="7">
    <source>
        <dbReference type="EMBL" id="SPE26304.1"/>
    </source>
</evidence>
<accession>A0A2N9LSX2</accession>
<feature type="transmembrane region" description="Helical" evidence="5">
    <location>
        <begin position="26"/>
        <end position="45"/>
    </location>
</feature>
<evidence type="ECO:0000256" key="2">
    <source>
        <dbReference type="ARBA" id="ARBA00022692"/>
    </source>
</evidence>
<dbReference type="OrthoDB" id="111284at2"/>
<evidence type="ECO:0000259" key="6">
    <source>
        <dbReference type="PROSITE" id="PS51012"/>
    </source>
</evidence>
<dbReference type="GO" id="GO:0016020">
    <property type="term" value="C:membrane"/>
    <property type="evidence" value="ECO:0007669"/>
    <property type="project" value="UniProtKB-SubCell"/>
</dbReference>
<feature type="transmembrane region" description="Helical" evidence="5">
    <location>
        <begin position="195"/>
        <end position="224"/>
    </location>
</feature>
<evidence type="ECO:0000256" key="1">
    <source>
        <dbReference type="ARBA" id="ARBA00004141"/>
    </source>
</evidence>
<dbReference type="PROSITE" id="PS51012">
    <property type="entry name" value="ABC_TM2"/>
    <property type="match status" value="1"/>
</dbReference>
<organism evidence="7 8">
    <name type="scientific">Candidatus Sulfuritelmatomonas gaucii</name>
    <dbReference type="NCBI Taxonomy" id="2043161"/>
    <lineage>
        <taxon>Bacteria</taxon>
        <taxon>Pseudomonadati</taxon>
        <taxon>Acidobacteriota</taxon>
        <taxon>Terriglobia</taxon>
        <taxon>Terriglobales</taxon>
        <taxon>Acidobacteriaceae</taxon>
        <taxon>Candidatus Sulfuritelmatomonas</taxon>
    </lineage>
</organism>
<feature type="transmembrane region" description="Helical" evidence="5">
    <location>
        <begin position="264"/>
        <end position="283"/>
    </location>
</feature>
<dbReference type="Pfam" id="PF12698">
    <property type="entry name" value="ABC2_membrane_3"/>
    <property type="match status" value="1"/>
</dbReference>
<dbReference type="GO" id="GO:0140359">
    <property type="term" value="F:ABC-type transporter activity"/>
    <property type="evidence" value="ECO:0007669"/>
    <property type="project" value="InterPro"/>
</dbReference>
<sequence>MSSLELSSLYQLTITRLKLTLREPEAIFWIFVFPIVLAVGLGIAFRNRPPEVLPVGATTPQLVQALAADSGLKANEMDEAAGLHAMATGQIVLLAIQAGDGVTYRYDETNPDARTARLLADRAIQRAAGRHDAVTAQNQLVREIGSRYIDFVVPGLLGMNLMGSAMWGLGFSIVDARQKRLLKRMVASPMPRWQYLTGYLLSRLGLLVIEVVVLLGFAWLVFGVPFRGPLWQLGLVCVITSFTFSALGLLVASRAKTMEAVSGLMNLVMFPMWILSGVFFSAARFPAVVQPFIKALPLTAAIDAMRGNMLQGTQLGQMMAPIAIMLAWLVLPFAVALRIFRWR</sequence>
<dbReference type="Proteomes" id="UP000239735">
    <property type="component" value="Unassembled WGS sequence"/>
</dbReference>
<evidence type="ECO:0000256" key="5">
    <source>
        <dbReference type="SAM" id="Phobius"/>
    </source>
</evidence>
<protein>
    <recommendedName>
        <fullName evidence="6">ABC transmembrane type-2 domain-containing protein</fullName>
    </recommendedName>
</protein>
<proteinExistence type="predicted"/>
<evidence type="ECO:0000256" key="3">
    <source>
        <dbReference type="ARBA" id="ARBA00022989"/>
    </source>
</evidence>
<name>A0A2N9LSX2_9BACT</name>
<comment type="subcellular location">
    <subcellularLocation>
        <location evidence="1">Membrane</location>
        <topology evidence="1">Multi-pass membrane protein</topology>
    </subcellularLocation>
</comment>
<reference evidence="8" key="1">
    <citation type="submission" date="2018-02" db="EMBL/GenBank/DDBJ databases">
        <authorList>
            <person name="Hausmann B."/>
        </authorList>
    </citation>
    <scope>NUCLEOTIDE SEQUENCE [LARGE SCALE GENOMIC DNA]</scope>
    <source>
        <strain evidence="8">Peat soil MAG SbA5</strain>
    </source>
</reference>
<keyword evidence="3 5" id="KW-1133">Transmembrane helix</keyword>
<dbReference type="InterPro" id="IPR047817">
    <property type="entry name" value="ABC2_TM_bact-type"/>
</dbReference>
<evidence type="ECO:0000313" key="8">
    <source>
        <dbReference type="Proteomes" id="UP000239735"/>
    </source>
</evidence>
<dbReference type="PANTHER" id="PTHR43027">
    <property type="entry name" value="DOXORUBICIN RESISTANCE ABC TRANSPORTER PERMEASE PROTEIN DRRC-RELATED"/>
    <property type="match status" value="1"/>
</dbReference>
<dbReference type="PANTHER" id="PTHR43027:SF2">
    <property type="entry name" value="TRANSPORT PERMEASE PROTEIN"/>
    <property type="match status" value="1"/>
</dbReference>
<feature type="transmembrane region" description="Helical" evidence="5">
    <location>
        <begin position="230"/>
        <end position="252"/>
    </location>
</feature>
<feature type="transmembrane region" description="Helical" evidence="5">
    <location>
        <begin position="318"/>
        <end position="340"/>
    </location>
</feature>
<feature type="transmembrane region" description="Helical" evidence="5">
    <location>
        <begin position="151"/>
        <end position="174"/>
    </location>
</feature>
<evidence type="ECO:0000256" key="4">
    <source>
        <dbReference type="ARBA" id="ARBA00023136"/>
    </source>
</evidence>
<dbReference type="EMBL" id="OKRB01000113">
    <property type="protein sequence ID" value="SPE26304.1"/>
    <property type="molecule type" value="Genomic_DNA"/>
</dbReference>
<feature type="domain" description="ABC transmembrane type-2" evidence="6">
    <location>
        <begin position="117"/>
        <end position="343"/>
    </location>
</feature>
<dbReference type="InterPro" id="IPR013525">
    <property type="entry name" value="ABC2_TM"/>
</dbReference>
<keyword evidence="2 5" id="KW-0812">Transmembrane</keyword>